<dbReference type="EMBL" id="GG666513">
    <property type="protein sequence ID" value="EEN60392.1"/>
    <property type="molecule type" value="Genomic_DNA"/>
</dbReference>
<proteinExistence type="predicted"/>
<name>C3YHF6_BRAFL</name>
<dbReference type="AlphaFoldDB" id="C3YHF6"/>
<sequence length="188" mass="21118">MQSRPECGKLRVINLPRLFLQFIYFRYACQLLQHAKYERVLKVQDNEIVISEDEEEVREIPDEEGDVPADAVNFGSVEATSSLLDMLEESMQPQVLLKKLLPRASESGDHALVKTSRAQTYLSQVLWRGESGEAAAAAKPAAVAARPGVEGGQGRRRHGRRENPAYRWVFTINNYTEEECAALTLNTV</sequence>
<protein>
    <submittedName>
        <fullName evidence="1">Uncharacterized protein</fullName>
    </submittedName>
</protein>
<evidence type="ECO:0000313" key="1">
    <source>
        <dbReference type="EMBL" id="EEN60392.1"/>
    </source>
</evidence>
<dbReference type="InParanoid" id="C3YHF6"/>
<reference evidence="1" key="1">
    <citation type="journal article" date="2008" name="Nature">
        <title>The amphioxus genome and the evolution of the chordate karyotype.</title>
        <authorList>
            <consortium name="US DOE Joint Genome Institute (JGI-PGF)"/>
            <person name="Putnam N.H."/>
            <person name="Butts T."/>
            <person name="Ferrier D.E.K."/>
            <person name="Furlong R.F."/>
            <person name="Hellsten U."/>
            <person name="Kawashima T."/>
            <person name="Robinson-Rechavi M."/>
            <person name="Shoguchi E."/>
            <person name="Terry A."/>
            <person name="Yu J.-K."/>
            <person name="Benito-Gutierrez E.L."/>
            <person name="Dubchak I."/>
            <person name="Garcia-Fernandez J."/>
            <person name="Gibson-Brown J.J."/>
            <person name="Grigoriev I.V."/>
            <person name="Horton A.C."/>
            <person name="de Jong P.J."/>
            <person name="Jurka J."/>
            <person name="Kapitonov V.V."/>
            <person name="Kohara Y."/>
            <person name="Kuroki Y."/>
            <person name="Lindquist E."/>
            <person name="Lucas S."/>
            <person name="Osoegawa K."/>
            <person name="Pennacchio L.A."/>
            <person name="Salamov A.A."/>
            <person name="Satou Y."/>
            <person name="Sauka-Spengler T."/>
            <person name="Schmutz J."/>
            <person name="Shin-I T."/>
            <person name="Toyoda A."/>
            <person name="Bronner-Fraser M."/>
            <person name="Fujiyama A."/>
            <person name="Holland L.Z."/>
            <person name="Holland P.W.H."/>
            <person name="Satoh N."/>
            <person name="Rokhsar D.S."/>
        </authorList>
    </citation>
    <scope>NUCLEOTIDE SEQUENCE [LARGE SCALE GENOMIC DNA]</scope>
    <source>
        <strain evidence="1">S238N-H82</strain>
        <tissue evidence="1">Testes</tissue>
    </source>
</reference>
<organism>
    <name type="scientific">Branchiostoma floridae</name>
    <name type="common">Florida lancelet</name>
    <name type="synonym">Amphioxus</name>
    <dbReference type="NCBI Taxonomy" id="7739"/>
    <lineage>
        <taxon>Eukaryota</taxon>
        <taxon>Metazoa</taxon>
        <taxon>Chordata</taxon>
        <taxon>Cephalochordata</taxon>
        <taxon>Leptocardii</taxon>
        <taxon>Amphioxiformes</taxon>
        <taxon>Branchiostomatidae</taxon>
        <taxon>Branchiostoma</taxon>
    </lineage>
</organism>
<accession>C3YHF6</accession>
<gene>
    <name evidence="1" type="ORF">BRAFLDRAFT_73367</name>
</gene>